<evidence type="ECO:0000256" key="1">
    <source>
        <dbReference type="ARBA" id="ARBA00004651"/>
    </source>
</evidence>
<keyword evidence="8" id="KW-1185">Reference proteome</keyword>
<dbReference type="PANTHER" id="PTHR32196:SF72">
    <property type="entry name" value="RIBOSE IMPORT PERMEASE PROTEIN RBSC"/>
    <property type="match status" value="1"/>
</dbReference>
<sequence>MKKTLRAAKKQTCIGGNLFQALLPYIGLFLLVLIFGVMTNFTSVSLRNLRLIVQQSYVLIICSIGVFFIMTMGSLDFSQGSIIGVASIAIAFLAQCNLALAVIVGIVIGAAIGFINGFLFVKFKVSSFIVTICTMFIFRGVCAFLTTEKPMSAPMYMYSLDQLYIFVPVVAVILGLGWFLFSGTSFGRKVKAIGAGETAAKFSGIRVASTKIFVYTLAGALAGFAATINTIRVGSITATSGTLLETNIMISLVLGGMPVTGGSKNRFSSVVVGVLLFAVLNNGLALLQIDPNIQQLIRGVLFLAIVVATTDRNVAIVVK</sequence>
<dbReference type="eggNOG" id="COG1172">
    <property type="taxonomic scope" value="Bacteria"/>
</dbReference>
<comment type="subcellular location">
    <subcellularLocation>
        <location evidence="1">Cell membrane</location>
        <topology evidence="1">Multi-pass membrane protein</topology>
    </subcellularLocation>
</comment>
<dbReference type="GO" id="GO:0022857">
    <property type="term" value="F:transmembrane transporter activity"/>
    <property type="evidence" value="ECO:0007669"/>
    <property type="project" value="InterPro"/>
</dbReference>
<feature type="transmembrane region" description="Helical" evidence="6">
    <location>
        <begin position="21"/>
        <end position="39"/>
    </location>
</feature>
<dbReference type="CDD" id="cd06579">
    <property type="entry name" value="TM_PBP1_transp_AraH_like"/>
    <property type="match status" value="1"/>
</dbReference>
<feature type="transmembrane region" description="Helical" evidence="6">
    <location>
        <begin position="299"/>
        <end position="318"/>
    </location>
</feature>
<evidence type="ECO:0000256" key="6">
    <source>
        <dbReference type="SAM" id="Phobius"/>
    </source>
</evidence>
<keyword evidence="4 6" id="KW-1133">Transmembrane helix</keyword>
<keyword evidence="5 6" id="KW-0472">Membrane</keyword>
<keyword evidence="2" id="KW-1003">Cell membrane</keyword>
<dbReference type="EMBL" id="CP002116">
    <property type="protein sequence ID" value="ADK79971.1"/>
    <property type="molecule type" value="Genomic_DNA"/>
</dbReference>
<evidence type="ECO:0000256" key="3">
    <source>
        <dbReference type="ARBA" id="ARBA00022692"/>
    </source>
</evidence>
<feature type="transmembrane region" description="Helical" evidence="6">
    <location>
        <begin position="51"/>
        <end position="70"/>
    </location>
</feature>
<organism evidence="7 8">
    <name type="scientific">Sediminispirochaeta smaragdinae (strain DSM 11293 / JCM 15392 / SEBR 4228)</name>
    <name type="common">Spirochaeta smaragdinae</name>
    <dbReference type="NCBI Taxonomy" id="573413"/>
    <lineage>
        <taxon>Bacteria</taxon>
        <taxon>Pseudomonadati</taxon>
        <taxon>Spirochaetota</taxon>
        <taxon>Spirochaetia</taxon>
        <taxon>Spirochaetales</taxon>
        <taxon>Spirochaetaceae</taxon>
        <taxon>Sediminispirochaeta</taxon>
    </lineage>
</organism>
<feature type="transmembrane region" description="Helical" evidence="6">
    <location>
        <begin position="267"/>
        <end position="287"/>
    </location>
</feature>
<gene>
    <name evidence="7" type="ordered locus">Spirs_0836</name>
</gene>
<keyword evidence="3 6" id="KW-0812">Transmembrane</keyword>
<evidence type="ECO:0000313" key="7">
    <source>
        <dbReference type="EMBL" id="ADK79971.1"/>
    </source>
</evidence>
<dbReference type="InterPro" id="IPR001851">
    <property type="entry name" value="ABC_transp_permease"/>
</dbReference>
<accession>E1RC91</accession>
<evidence type="ECO:0000256" key="2">
    <source>
        <dbReference type="ARBA" id="ARBA00022475"/>
    </source>
</evidence>
<protein>
    <submittedName>
        <fullName evidence="7">Inner-membrane translocator</fullName>
    </submittedName>
</protein>
<feature type="transmembrane region" description="Helical" evidence="6">
    <location>
        <begin position="82"/>
        <end position="115"/>
    </location>
</feature>
<feature type="transmembrane region" description="Helical" evidence="6">
    <location>
        <begin position="212"/>
        <end position="231"/>
    </location>
</feature>
<feature type="transmembrane region" description="Helical" evidence="6">
    <location>
        <begin position="163"/>
        <end position="181"/>
    </location>
</feature>
<dbReference type="Pfam" id="PF02653">
    <property type="entry name" value="BPD_transp_2"/>
    <property type="match status" value="1"/>
</dbReference>
<name>E1RC91_SEDSS</name>
<dbReference type="OrthoDB" id="368246at2"/>
<dbReference type="Proteomes" id="UP000002318">
    <property type="component" value="Chromosome"/>
</dbReference>
<dbReference type="PANTHER" id="PTHR32196">
    <property type="entry name" value="ABC TRANSPORTER PERMEASE PROTEIN YPHD-RELATED-RELATED"/>
    <property type="match status" value="1"/>
</dbReference>
<dbReference type="STRING" id="573413.Spirs_0836"/>
<reference evidence="7 8" key="1">
    <citation type="journal article" date="2010" name="Stand. Genomic Sci.">
        <title>Complete genome sequence of Spirochaeta smaragdinae type strain (SEBR 4228).</title>
        <authorList>
            <person name="Mavromatis K."/>
            <person name="Yasawong M."/>
            <person name="Chertkov O."/>
            <person name="Lapidus A."/>
            <person name="Lucas S."/>
            <person name="Nolan M."/>
            <person name="Del Rio T.G."/>
            <person name="Tice H."/>
            <person name="Cheng J.F."/>
            <person name="Pitluck S."/>
            <person name="Liolios K."/>
            <person name="Ivanova N."/>
            <person name="Tapia R."/>
            <person name="Han C."/>
            <person name="Bruce D."/>
            <person name="Goodwin L."/>
            <person name="Pati A."/>
            <person name="Chen A."/>
            <person name="Palaniappan K."/>
            <person name="Land M."/>
            <person name="Hauser L."/>
            <person name="Chang Y.J."/>
            <person name="Jeffries C.D."/>
            <person name="Detter J.C."/>
            <person name="Rohde M."/>
            <person name="Brambilla E."/>
            <person name="Spring S."/>
            <person name="Goker M."/>
            <person name="Sikorski J."/>
            <person name="Woyke T."/>
            <person name="Bristow J."/>
            <person name="Eisen J.A."/>
            <person name="Markowitz V."/>
            <person name="Hugenholtz P."/>
            <person name="Klenk H.P."/>
            <person name="Kyrpides N.C."/>
        </authorList>
    </citation>
    <scope>NUCLEOTIDE SEQUENCE [LARGE SCALE GENOMIC DNA]</scope>
    <source>
        <strain evidence="8">DSM 11293 / JCM 15392 / SEBR 4228</strain>
    </source>
</reference>
<evidence type="ECO:0000256" key="5">
    <source>
        <dbReference type="ARBA" id="ARBA00023136"/>
    </source>
</evidence>
<dbReference type="GO" id="GO:0005886">
    <property type="term" value="C:plasma membrane"/>
    <property type="evidence" value="ECO:0007669"/>
    <property type="project" value="UniProtKB-SubCell"/>
</dbReference>
<evidence type="ECO:0000313" key="8">
    <source>
        <dbReference type="Proteomes" id="UP000002318"/>
    </source>
</evidence>
<proteinExistence type="predicted"/>
<feature type="transmembrane region" description="Helical" evidence="6">
    <location>
        <begin position="121"/>
        <end position="142"/>
    </location>
</feature>
<dbReference type="AlphaFoldDB" id="E1RC91"/>
<dbReference type="HOGENOM" id="CLU_028880_4_0_12"/>
<evidence type="ECO:0000256" key="4">
    <source>
        <dbReference type="ARBA" id="ARBA00022989"/>
    </source>
</evidence>
<dbReference type="KEGG" id="ssm:Spirs_0836"/>